<evidence type="ECO:0008006" key="4">
    <source>
        <dbReference type="Google" id="ProtNLM"/>
    </source>
</evidence>
<dbReference type="PANTHER" id="PTHR35836">
    <property type="entry name" value="VCBS REPEAT-CONTAINING PROTEIN"/>
    <property type="match status" value="1"/>
</dbReference>
<dbReference type="InterPro" id="IPR028994">
    <property type="entry name" value="Integrin_alpha_N"/>
</dbReference>
<evidence type="ECO:0000256" key="1">
    <source>
        <dbReference type="SAM" id="SignalP"/>
    </source>
</evidence>
<evidence type="ECO:0000313" key="3">
    <source>
        <dbReference type="Proteomes" id="UP001347796"/>
    </source>
</evidence>
<feature type="signal peptide" evidence="1">
    <location>
        <begin position="1"/>
        <end position="24"/>
    </location>
</feature>
<dbReference type="Gene3D" id="2.130.10.130">
    <property type="entry name" value="Integrin alpha, N-terminal"/>
    <property type="match status" value="1"/>
</dbReference>
<keyword evidence="1" id="KW-0732">Signal</keyword>
<dbReference type="EMBL" id="JAZGQO010000011">
    <property type="protein sequence ID" value="KAK6172625.1"/>
    <property type="molecule type" value="Genomic_DNA"/>
</dbReference>
<dbReference type="SUPFAM" id="SSF69318">
    <property type="entry name" value="Integrin alpha N-terminal domain"/>
    <property type="match status" value="1"/>
</dbReference>
<gene>
    <name evidence="2" type="ORF">SNE40_016242</name>
</gene>
<dbReference type="AlphaFoldDB" id="A0AAN8JCY3"/>
<keyword evidence="3" id="KW-1185">Reference proteome</keyword>
<sequence length="423" mass="45949">MNYSTITSLSLVALLGLCILNADASIPKLLGSFKLEHPGFTTVFRNQTGNITTYDLLVSSFNAIPFSTDGAYVVRNIGRYLSNIAAIRPELITSQVTWPNEVAQVPDAVFGTSTISIAGGFLVPFKTNGAIKLADITSQASIKGPFDVTAGSSKEWFYHKVQWVDMDKDGDLDILTCRARKPIFGSSEGQLLWLENPTNHSMQDPWKQHVLGEGPDIFFHHSVLNSSGNPTEFIFTSGYFSKALSVYYLTSGNTWTDPSMVKSRVIDSTIGGVFGVDVVDINQDGVQDLLVTTNNEQGNGGTVLVYTVPSDARLGVYKRYNITRYYTPRKSGMGKGAPGAASMLPTSRNKFHDILLSGDDDGRAYILTSSNTQTWAYNSTVFADVGSGTVGQLSYADIDGDGSIEIFVPAYDVGQISVYSYKN</sequence>
<feature type="chain" id="PRO_5043021740" description="VCBS repeat-containing protein" evidence="1">
    <location>
        <begin position="25"/>
        <end position="423"/>
    </location>
</feature>
<accession>A0AAN8JCY3</accession>
<dbReference type="Proteomes" id="UP001347796">
    <property type="component" value="Unassembled WGS sequence"/>
</dbReference>
<protein>
    <recommendedName>
        <fullName evidence="4">VCBS repeat-containing protein</fullName>
    </recommendedName>
</protein>
<evidence type="ECO:0000313" key="2">
    <source>
        <dbReference type="EMBL" id="KAK6172625.1"/>
    </source>
</evidence>
<organism evidence="2 3">
    <name type="scientific">Patella caerulea</name>
    <name type="common">Rayed Mediterranean limpet</name>
    <dbReference type="NCBI Taxonomy" id="87958"/>
    <lineage>
        <taxon>Eukaryota</taxon>
        <taxon>Metazoa</taxon>
        <taxon>Spiralia</taxon>
        <taxon>Lophotrochozoa</taxon>
        <taxon>Mollusca</taxon>
        <taxon>Gastropoda</taxon>
        <taxon>Patellogastropoda</taxon>
        <taxon>Patelloidea</taxon>
        <taxon>Patellidae</taxon>
        <taxon>Patella</taxon>
    </lineage>
</organism>
<name>A0AAN8JCY3_PATCE</name>
<comment type="caution">
    <text evidence="2">The sequence shown here is derived from an EMBL/GenBank/DDBJ whole genome shotgun (WGS) entry which is preliminary data.</text>
</comment>
<proteinExistence type="predicted"/>
<reference evidence="2 3" key="1">
    <citation type="submission" date="2024-01" db="EMBL/GenBank/DDBJ databases">
        <title>The genome of the rayed Mediterranean limpet Patella caerulea (Linnaeus, 1758).</title>
        <authorList>
            <person name="Anh-Thu Weber A."/>
            <person name="Halstead-Nussloch G."/>
        </authorList>
    </citation>
    <scope>NUCLEOTIDE SEQUENCE [LARGE SCALE GENOMIC DNA]</scope>
    <source>
        <strain evidence="2">AATW-2023a</strain>
        <tissue evidence="2">Whole specimen</tissue>
    </source>
</reference>
<dbReference type="PANTHER" id="PTHR35836:SF1">
    <property type="entry name" value="VCBS REPEAT-CONTAINING PROTEIN"/>
    <property type="match status" value="1"/>
</dbReference>